<feature type="transmembrane region" description="Helical" evidence="15">
    <location>
        <begin position="209"/>
        <end position="232"/>
    </location>
</feature>
<feature type="transmembrane region" description="Helical" evidence="15">
    <location>
        <begin position="121"/>
        <end position="140"/>
    </location>
</feature>
<evidence type="ECO:0000256" key="13">
    <source>
        <dbReference type="ARBA" id="ARBA00079656"/>
    </source>
</evidence>
<feature type="transmembrane region" description="Helical" evidence="15">
    <location>
        <begin position="390"/>
        <end position="408"/>
    </location>
</feature>
<dbReference type="InterPro" id="IPR011701">
    <property type="entry name" value="MFS"/>
</dbReference>
<feature type="transmembrane region" description="Helical" evidence="15">
    <location>
        <begin position="176"/>
        <end position="197"/>
    </location>
</feature>
<keyword evidence="2" id="KW-0813">Transport</keyword>
<accession>A0A8B9JH15</accession>
<feature type="transmembrane region" description="Helical" evidence="15">
    <location>
        <begin position="420"/>
        <end position="437"/>
    </location>
</feature>
<evidence type="ECO:0000256" key="3">
    <source>
        <dbReference type="ARBA" id="ARBA00022475"/>
    </source>
</evidence>
<reference evidence="17" key="1">
    <citation type="submission" date="2025-08" db="UniProtKB">
        <authorList>
            <consortium name="Ensembl"/>
        </authorList>
    </citation>
    <scope>IDENTIFICATION</scope>
</reference>
<keyword evidence="6 15" id="KW-1133">Transmembrane helix</keyword>
<keyword evidence="4" id="KW-0597">Phosphoprotein</keyword>
<comment type="subunit">
    <text evidence="10">Forms functional complexes with BSG/CD147 or EMB/GP70 ancillary proteins.</text>
</comment>
<feature type="transmembrane region" description="Helical" evidence="15">
    <location>
        <begin position="355"/>
        <end position="375"/>
    </location>
</feature>
<dbReference type="OrthoDB" id="8055603at2759"/>
<name>A0A8B9JH15_ASTMX</name>
<evidence type="ECO:0000313" key="18">
    <source>
        <dbReference type="Proteomes" id="UP000694621"/>
    </source>
</evidence>
<feature type="transmembrane region" description="Helical" evidence="15">
    <location>
        <begin position="82"/>
        <end position="101"/>
    </location>
</feature>
<dbReference type="Gene3D" id="1.20.1250.20">
    <property type="entry name" value="MFS general substrate transporter like domains"/>
    <property type="match status" value="1"/>
</dbReference>
<dbReference type="PANTHER" id="PTHR11360">
    <property type="entry name" value="MONOCARBOXYLATE TRANSPORTER"/>
    <property type="match status" value="1"/>
</dbReference>
<comment type="catalytic activity">
    <reaction evidence="8">
        <text>taurine(out) = taurine(in)</text>
        <dbReference type="Rhea" id="RHEA:66328"/>
        <dbReference type="ChEBI" id="CHEBI:507393"/>
    </reaction>
    <physiologicalReaction direction="left-to-right" evidence="8">
        <dbReference type="Rhea" id="RHEA:66329"/>
    </physiologicalReaction>
    <physiologicalReaction direction="right-to-left" evidence="8">
        <dbReference type="Rhea" id="RHEA:66330"/>
    </physiologicalReaction>
</comment>
<comment type="function">
    <text evidence="9">Monocarboxylate transporter selective for taurine. May associate with BSG/CD147 or EMB/GP70 ancillary proteins to mediate facilitative efflux or influx of taurine across the plasma membrane. The transport is pH- and sodium-independent. Rather low-affinity, is likely effective for taurine transport in tissues where taurine is present at high concentrations.</text>
</comment>
<dbReference type="PROSITE" id="PS50850">
    <property type="entry name" value="MFS"/>
    <property type="match status" value="1"/>
</dbReference>
<feature type="transmembrane region" description="Helical" evidence="15">
    <location>
        <begin position="481"/>
        <end position="501"/>
    </location>
</feature>
<organism evidence="17 18">
    <name type="scientific">Astyanax mexicanus</name>
    <name type="common">Blind cave fish</name>
    <name type="synonym">Astyanax fasciatus mexicanus</name>
    <dbReference type="NCBI Taxonomy" id="7994"/>
    <lineage>
        <taxon>Eukaryota</taxon>
        <taxon>Metazoa</taxon>
        <taxon>Chordata</taxon>
        <taxon>Craniata</taxon>
        <taxon>Vertebrata</taxon>
        <taxon>Euteleostomi</taxon>
        <taxon>Actinopterygii</taxon>
        <taxon>Neopterygii</taxon>
        <taxon>Teleostei</taxon>
        <taxon>Ostariophysi</taxon>
        <taxon>Characiformes</taxon>
        <taxon>Characoidei</taxon>
        <taxon>Acestrorhamphidae</taxon>
        <taxon>Acestrorhamphinae</taxon>
        <taxon>Astyanax</taxon>
    </lineage>
</organism>
<keyword evidence="3" id="KW-1003">Cell membrane</keyword>
<evidence type="ECO:0000256" key="5">
    <source>
        <dbReference type="ARBA" id="ARBA00022692"/>
    </source>
</evidence>
<evidence type="ECO:0000256" key="14">
    <source>
        <dbReference type="SAM" id="MobiDB-lite"/>
    </source>
</evidence>
<dbReference type="GO" id="GO:0016323">
    <property type="term" value="C:basolateral plasma membrane"/>
    <property type="evidence" value="ECO:0007669"/>
    <property type="project" value="UniProtKB-SubCell"/>
</dbReference>
<keyword evidence="7 15" id="KW-0472">Membrane</keyword>
<evidence type="ECO:0000256" key="8">
    <source>
        <dbReference type="ARBA" id="ARBA00050472"/>
    </source>
</evidence>
<protein>
    <recommendedName>
        <fullName evidence="11">Monocarboxylate transporter 7</fullName>
    </recommendedName>
    <alternativeName>
        <fullName evidence="12">Monocarboxylate transporter 6</fullName>
    </alternativeName>
    <alternativeName>
        <fullName evidence="13">Solute carrier family 16 member 6</fullName>
    </alternativeName>
</protein>
<proteinExistence type="predicted"/>
<keyword evidence="5 15" id="KW-0812">Transmembrane</keyword>
<feature type="transmembrane region" description="Helical" evidence="15">
    <location>
        <begin position="152"/>
        <end position="170"/>
    </location>
</feature>
<dbReference type="FunFam" id="1.20.1250.20:FF:000490">
    <property type="entry name" value="Solute carrier family 16 member 6"/>
    <property type="match status" value="1"/>
</dbReference>
<evidence type="ECO:0000256" key="15">
    <source>
        <dbReference type="SAM" id="Phobius"/>
    </source>
</evidence>
<evidence type="ECO:0000256" key="9">
    <source>
        <dbReference type="ARBA" id="ARBA00058516"/>
    </source>
</evidence>
<feature type="transmembrane region" description="Helical" evidence="15">
    <location>
        <begin position="238"/>
        <end position="259"/>
    </location>
</feature>
<feature type="compositionally biased region" description="Polar residues" evidence="14">
    <location>
        <begin position="296"/>
        <end position="317"/>
    </location>
</feature>
<evidence type="ECO:0000313" key="17">
    <source>
        <dbReference type="Ensembl" id="ENSAMXP00005021440.1"/>
    </source>
</evidence>
<sequence length="581" mass="63067">MNRTASAASAALLRRRRGAAVLTWGPLTSCCCHVATNFIKTRETNTTIPQNRFRSEIMALWIFRKDGCLGPKVYSEVPDGGWGWIVAVAFFLVEVFTYGVIKSFGIFLKDLMCEFNESNSRVSWIVSICVFVMAFTAPLSTVLSNRFGFQPVVILGGLLISIGTISTAFTSHITQIYITIGIVAGLGYCLTFLPTVTILSQYFSKRRSLVTAMASTGESFAIFAFAPAFTALKANIGWRHTMVVLGLLQGIIVVCGLLLRPLVIKPKTNTESFTQPLKSRKQEVINSLPESELRGSLSSGDSGVQSLEMPEQSSPVGAQQKEEEHLQIPQTQPDKEAEPGRGKLLDLTVLKEGSFVCYAAFGLFATLGFFAPQLYVVELSVSLGTERDKAAYMLSIMAVAEIFGRLSIGWVLNWGRIRKIFILLGCVTLMCVVLVFFTVVDGFWGLAVCCVLYGFLLGNIASTHIPMLAEDDVVGIKRMPLAVGVYVCIQSFAGLAGPPLGGVLVDITQNYSSAFYSCAVGMGLGALFLGLVHPAKTGCLCTKKCLSPCQDIPAVEHVSEDKVMPEEFLEVDILPNPQGQS</sequence>
<dbReference type="PANTHER" id="PTHR11360:SF20">
    <property type="entry name" value="MONOCARBOXYLATE TRANSPORTER 7"/>
    <property type="match status" value="1"/>
</dbReference>
<evidence type="ECO:0000256" key="7">
    <source>
        <dbReference type="ARBA" id="ARBA00023136"/>
    </source>
</evidence>
<evidence type="ECO:0000256" key="2">
    <source>
        <dbReference type="ARBA" id="ARBA00022448"/>
    </source>
</evidence>
<evidence type="ECO:0000256" key="6">
    <source>
        <dbReference type="ARBA" id="ARBA00022989"/>
    </source>
</evidence>
<dbReference type="GO" id="GO:0008028">
    <property type="term" value="F:monocarboxylic acid transmembrane transporter activity"/>
    <property type="evidence" value="ECO:0007669"/>
    <property type="project" value="TreeGrafter"/>
</dbReference>
<dbReference type="Pfam" id="PF07690">
    <property type="entry name" value="MFS_1"/>
    <property type="match status" value="1"/>
</dbReference>
<dbReference type="AlphaFoldDB" id="A0A8B9JH15"/>
<evidence type="ECO:0000256" key="4">
    <source>
        <dbReference type="ARBA" id="ARBA00022553"/>
    </source>
</evidence>
<evidence type="ECO:0000256" key="10">
    <source>
        <dbReference type="ARBA" id="ARBA00064033"/>
    </source>
</evidence>
<dbReference type="SUPFAM" id="SSF103473">
    <property type="entry name" value="MFS general substrate transporter"/>
    <property type="match status" value="1"/>
</dbReference>
<comment type="subcellular location">
    <subcellularLocation>
        <location evidence="1">Basolateral cell membrane</location>
        <topology evidence="1">Multi-pass membrane protein</topology>
    </subcellularLocation>
</comment>
<feature type="domain" description="Major facilitator superfamily (MFS) profile" evidence="16">
    <location>
        <begin position="83"/>
        <end position="537"/>
    </location>
</feature>
<dbReference type="InterPro" id="IPR020846">
    <property type="entry name" value="MFS_dom"/>
</dbReference>
<evidence type="ECO:0000256" key="1">
    <source>
        <dbReference type="ARBA" id="ARBA00004554"/>
    </source>
</evidence>
<dbReference type="FunFam" id="1.20.1250.20:FF:000326">
    <property type="entry name" value="Solute carrier family 16 member 6"/>
    <property type="match status" value="1"/>
</dbReference>
<dbReference type="Ensembl" id="ENSAMXT00005023701.1">
    <property type="protein sequence ID" value="ENSAMXP00005021440.1"/>
    <property type="gene ID" value="ENSAMXG00005011141.1"/>
</dbReference>
<dbReference type="InterPro" id="IPR030766">
    <property type="entry name" value="MCT7"/>
</dbReference>
<dbReference type="Proteomes" id="UP000694621">
    <property type="component" value="Unplaced"/>
</dbReference>
<feature type="transmembrane region" description="Helical" evidence="15">
    <location>
        <begin position="443"/>
        <end position="461"/>
    </location>
</feature>
<evidence type="ECO:0000256" key="11">
    <source>
        <dbReference type="ARBA" id="ARBA00072172"/>
    </source>
</evidence>
<evidence type="ECO:0000256" key="12">
    <source>
        <dbReference type="ARBA" id="ARBA00076353"/>
    </source>
</evidence>
<dbReference type="InterPro" id="IPR050327">
    <property type="entry name" value="Proton-linked_MCT"/>
</dbReference>
<dbReference type="InterPro" id="IPR036259">
    <property type="entry name" value="MFS_trans_sf"/>
</dbReference>
<feature type="region of interest" description="Disordered" evidence="14">
    <location>
        <begin position="291"/>
        <end position="340"/>
    </location>
</feature>
<evidence type="ECO:0000259" key="16">
    <source>
        <dbReference type="PROSITE" id="PS50850"/>
    </source>
</evidence>
<dbReference type="CDD" id="cd17422">
    <property type="entry name" value="MFS_MCT7"/>
    <property type="match status" value="1"/>
</dbReference>
<feature type="transmembrane region" description="Helical" evidence="15">
    <location>
        <begin position="513"/>
        <end position="532"/>
    </location>
</feature>